<keyword evidence="2" id="KW-1185">Reference proteome</keyword>
<dbReference type="CDD" id="cd07067">
    <property type="entry name" value="HP_PGM_like"/>
    <property type="match status" value="1"/>
</dbReference>
<dbReference type="Gene3D" id="3.40.50.1240">
    <property type="entry name" value="Phosphoglycerate mutase-like"/>
    <property type="match status" value="1"/>
</dbReference>
<gene>
    <name evidence="1" type="ORF">DQG23_15980</name>
</gene>
<dbReference type="SUPFAM" id="SSF53254">
    <property type="entry name" value="Phosphoglycerate mutase-like"/>
    <property type="match status" value="1"/>
</dbReference>
<dbReference type="InterPro" id="IPR029033">
    <property type="entry name" value="His_PPase_superfam"/>
</dbReference>
<dbReference type="Proteomes" id="UP000250369">
    <property type="component" value="Unassembled WGS sequence"/>
</dbReference>
<protein>
    <submittedName>
        <fullName evidence="1">Histidine phosphatase family protein</fullName>
    </submittedName>
</protein>
<dbReference type="SMART" id="SM00855">
    <property type="entry name" value="PGAM"/>
    <property type="match status" value="1"/>
</dbReference>
<evidence type="ECO:0000313" key="2">
    <source>
        <dbReference type="Proteomes" id="UP000250369"/>
    </source>
</evidence>
<evidence type="ECO:0000313" key="1">
    <source>
        <dbReference type="EMBL" id="RAV20459.1"/>
    </source>
</evidence>
<reference evidence="1 2" key="1">
    <citation type="journal article" date="2009" name="Int. J. Syst. Evol. Microbiol.">
        <title>Paenibacillus contaminans sp. nov., isolated from a contaminated laboratory plate.</title>
        <authorList>
            <person name="Chou J.H."/>
            <person name="Lee J.H."/>
            <person name="Lin M.C."/>
            <person name="Chang P.S."/>
            <person name="Arun A.B."/>
            <person name="Young C.C."/>
            <person name="Chen W.M."/>
        </authorList>
    </citation>
    <scope>NUCLEOTIDE SEQUENCE [LARGE SCALE GENOMIC DNA]</scope>
    <source>
        <strain evidence="1 2">CKOBP-6</strain>
    </source>
</reference>
<organism evidence="1 2">
    <name type="scientific">Paenibacillus contaminans</name>
    <dbReference type="NCBI Taxonomy" id="450362"/>
    <lineage>
        <taxon>Bacteria</taxon>
        <taxon>Bacillati</taxon>
        <taxon>Bacillota</taxon>
        <taxon>Bacilli</taxon>
        <taxon>Bacillales</taxon>
        <taxon>Paenibacillaceae</taxon>
        <taxon>Paenibacillus</taxon>
    </lineage>
</organism>
<dbReference type="InterPro" id="IPR013078">
    <property type="entry name" value="His_Pase_superF_clade-1"/>
</dbReference>
<dbReference type="Pfam" id="PF00300">
    <property type="entry name" value="His_Phos_1"/>
    <property type="match status" value="1"/>
</dbReference>
<dbReference type="EMBL" id="QMFB01000008">
    <property type="protein sequence ID" value="RAV20459.1"/>
    <property type="molecule type" value="Genomic_DNA"/>
</dbReference>
<accession>A0A329MKT3</accession>
<comment type="caution">
    <text evidence="1">The sequence shown here is derived from an EMBL/GenBank/DDBJ whole genome shotgun (WGS) entry which is preliminary data.</text>
</comment>
<proteinExistence type="predicted"/>
<dbReference type="AlphaFoldDB" id="A0A329MKT3"/>
<sequence length="233" mass="26317">MRIYIIRHADPDYANHTITAAGHKEAKALAERLKLEGIDRIFSSPVPRAVHTMQYTSRLLEIEPVFEPWMAELEGWHVTGEDGQSRAAWNVDGEIVRGLERRQVDEWHRFGPFAGGDFHSKNALLTDNSDRFMQSLGYAREGGRYRIIKRNGDKIAVFCHLGFGLTWISHLLGLPVPTVWTGFWKAPSSVTTLLMDERSEQWAVPRLLALGDTSHLHASGLPISKQGIFANFD</sequence>
<dbReference type="OrthoDB" id="9782128at2"/>
<name>A0A329MKT3_9BACL</name>
<dbReference type="RefSeq" id="WP_113031856.1">
    <property type="nucleotide sequence ID" value="NZ_QMFB01000008.1"/>
</dbReference>